<dbReference type="EMBL" id="CM056743">
    <property type="protein sequence ID" value="KAJ8672179.1"/>
    <property type="molecule type" value="Genomic_DNA"/>
</dbReference>
<gene>
    <name evidence="1" type="ORF">QAD02_003438</name>
</gene>
<proteinExistence type="predicted"/>
<evidence type="ECO:0000313" key="1">
    <source>
        <dbReference type="EMBL" id="KAJ8672179.1"/>
    </source>
</evidence>
<name>A0ACC2NM62_9HYME</name>
<organism evidence="1 2">
    <name type="scientific">Eretmocerus hayati</name>
    <dbReference type="NCBI Taxonomy" id="131215"/>
    <lineage>
        <taxon>Eukaryota</taxon>
        <taxon>Metazoa</taxon>
        <taxon>Ecdysozoa</taxon>
        <taxon>Arthropoda</taxon>
        <taxon>Hexapoda</taxon>
        <taxon>Insecta</taxon>
        <taxon>Pterygota</taxon>
        <taxon>Neoptera</taxon>
        <taxon>Endopterygota</taxon>
        <taxon>Hymenoptera</taxon>
        <taxon>Apocrita</taxon>
        <taxon>Proctotrupomorpha</taxon>
        <taxon>Chalcidoidea</taxon>
        <taxon>Aphelinidae</taxon>
        <taxon>Aphelininae</taxon>
        <taxon>Eretmocerus</taxon>
    </lineage>
</organism>
<sequence>MRDKSRFLERWETLKPYKSWLKEVEGSTNDFHCIPCRQTNTLSNMGVEALKSHMKSTRHRESTGITETTPSILSYFKPQSTAATSSKPSHPQNEDLVSQNVPSTSSHGTTITNNPPVSKSTNSPRTCSSLVCSEEN</sequence>
<keyword evidence="2" id="KW-1185">Reference proteome</keyword>
<accession>A0ACC2NM62</accession>
<evidence type="ECO:0000313" key="2">
    <source>
        <dbReference type="Proteomes" id="UP001239111"/>
    </source>
</evidence>
<reference evidence="1" key="1">
    <citation type="submission" date="2023-04" db="EMBL/GenBank/DDBJ databases">
        <title>A chromosome-level genome assembly of the parasitoid wasp Eretmocerus hayati.</title>
        <authorList>
            <person name="Zhong Y."/>
            <person name="Liu S."/>
            <person name="Liu Y."/>
        </authorList>
    </citation>
    <scope>NUCLEOTIDE SEQUENCE</scope>
    <source>
        <strain evidence="1">ZJU_SS_LIU_2023</strain>
    </source>
</reference>
<comment type="caution">
    <text evidence="1">The sequence shown here is derived from an EMBL/GenBank/DDBJ whole genome shotgun (WGS) entry which is preliminary data.</text>
</comment>
<dbReference type="Proteomes" id="UP001239111">
    <property type="component" value="Chromosome 3"/>
</dbReference>
<protein>
    <submittedName>
        <fullName evidence="1">Uncharacterized protein</fullName>
    </submittedName>
</protein>